<dbReference type="GO" id="GO:0016020">
    <property type="term" value="C:membrane"/>
    <property type="evidence" value="ECO:0007669"/>
    <property type="project" value="UniProtKB-SubCell"/>
</dbReference>
<proteinExistence type="predicted"/>
<dbReference type="GO" id="GO:0022857">
    <property type="term" value="F:transmembrane transporter activity"/>
    <property type="evidence" value="ECO:0007669"/>
    <property type="project" value="InterPro"/>
</dbReference>
<gene>
    <name evidence="7" type="ORF">CSAL01_12541</name>
</gene>
<organism evidence="7 8">
    <name type="scientific">Colletotrichum salicis</name>
    <dbReference type="NCBI Taxonomy" id="1209931"/>
    <lineage>
        <taxon>Eukaryota</taxon>
        <taxon>Fungi</taxon>
        <taxon>Dikarya</taxon>
        <taxon>Ascomycota</taxon>
        <taxon>Pezizomycotina</taxon>
        <taxon>Sordariomycetes</taxon>
        <taxon>Hypocreomycetidae</taxon>
        <taxon>Glomerellales</taxon>
        <taxon>Glomerellaceae</taxon>
        <taxon>Colletotrichum</taxon>
        <taxon>Colletotrichum acutatum species complex</taxon>
    </lineage>
</organism>
<evidence type="ECO:0000256" key="4">
    <source>
        <dbReference type="ARBA" id="ARBA00022989"/>
    </source>
</evidence>
<dbReference type="PANTHER" id="PTHR42718:SF9">
    <property type="entry name" value="MAJOR FACILITATOR SUPERFAMILY MULTIDRUG TRANSPORTER MFSC"/>
    <property type="match status" value="1"/>
</dbReference>
<feature type="transmembrane region" description="Helical" evidence="6">
    <location>
        <begin position="218"/>
        <end position="237"/>
    </location>
</feature>
<keyword evidence="5 6" id="KW-0472">Membrane</keyword>
<keyword evidence="3 6" id="KW-0812">Transmembrane</keyword>
<reference evidence="7 8" key="1">
    <citation type="submission" date="2014-02" db="EMBL/GenBank/DDBJ databases">
        <title>The genome sequence of Colletotrichum salicis CBS 607.94.</title>
        <authorList>
            <person name="Baroncelli R."/>
            <person name="Thon M.R."/>
        </authorList>
    </citation>
    <scope>NUCLEOTIDE SEQUENCE [LARGE SCALE GENOMIC DNA]</scope>
    <source>
        <strain evidence="7 8">CBS 607.94</strain>
    </source>
</reference>
<sequence>MRNIVGLSIGRGLAATGGAFVVPNAVALLGINIPPGRTRNIAMGIFGAMAPIGAAGGGVFGGLFSQFTDWKWLFFFFFTSLLHVLWSFVVVHDRVAAHRSELDAPPVIGCTHTAHRLGCSGGCPLSLADPTHASSAHLGYWRIMLHSLNNTRGDDARSAILLASAISGNHLDGHQGIAVSLIGTIISYGQSIGLGFAGTVEKYISSENSDLVDGYRHALYFGIGLGGAALILDLIFVQVEADKKEGWATDSELRSNHTEEQK</sequence>
<dbReference type="EMBL" id="JFFI01000012">
    <property type="protein sequence ID" value="KXH69670.1"/>
    <property type="molecule type" value="Genomic_DNA"/>
</dbReference>
<accession>A0A135VAA0</accession>
<dbReference type="Proteomes" id="UP000070121">
    <property type="component" value="Unassembled WGS sequence"/>
</dbReference>
<evidence type="ECO:0000313" key="8">
    <source>
        <dbReference type="Proteomes" id="UP000070121"/>
    </source>
</evidence>
<protein>
    <recommendedName>
        <fullName evidence="9">Major facilitator superfamily (MFS) profile domain-containing protein</fullName>
    </recommendedName>
</protein>
<dbReference type="Gene3D" id="1.20.1250.20">
    <property type="entry name" value="MFS general substrate transporter like domains"/>
    <property type="match status" value="1"/>
</dbReference>
<evidence type="ECO:0000256" key="2">
    <source>
        <dbReference type="ARBA" id="ARBA00022448"/>
    </source>
</evidence>
<name>A0A135VAA0_9PEZI</name>
<keyword evidence="2" id="KW-0813">Transport</keyword>
<comment type="caution">
    <text evidence="7">The sequence shown here is derived from an EMBL/GenBank/DDBJ whole genome shotgun (WGS) entry which is preliminary data.</text>
</comment>
<keyword evidence="4 6" id="KW-1133">Transmembrane helix</keyword>
<evidence type="ECO:0000256" key="6">
    <source>
        <dbReference type="SAM" id="Phobius"/>
    </source>
</evidence>
<evidence type="ECO:0000256" key="1">
    <source>
        <dbReference type="ARBA" id="ARBA00004141"/>
    </source>
</evidence>
<comment type="subcellular location">
    <subcellularLocation>
        <location evidence="1">Membrane</location>
        <topology evidence="1">Multi-pass membrane protein</topology>
    </subcellularLocation>
</comment>
<dbReference type="InterPro" id="IPR036259">
    <property type="entry name" value="MFS_trans_sf"/>
</dbReference>
<dbReference type="InterPro" id="IPR011701">
    <property type="entry name" value="MFS"/>
</dbReference>
<evidence type="ECO:0000313" key="7">
    <source>
        <dbReference type="EMBL" id="KXH69670.1"/>
    </source>
</evidence>
<dbReference type="SUPFAM" id="SSF103473">
    <property type="entry name" value="MFS general substrate transporter"/>
    <property type="match status" value="1"/>
</dbReference>
<dbReference type="PANTHER" id="PTHR42718">
    <property type="entry name" value="MAJOR FACILITATOR SUPERFAMILY MULTIDRUG TRANSPORTER MFSC"/>
    <property type="match status" value="1"/>
</dbReference>
<dbReference type="AlphaFoldDB" id="A0A135VAA0"/>
<evidence type="ECO:0000256" key="3">
    <source>
        <dbReference type="ARBA" id="ARBA00022692"/>
    </source>
</evidence>
<feature type="transmembrane region" description="Helical" evidence="6">
    <location>
        <begin position="177"/>
        <end position="198"/>
    </location>
</feature>
<dbReference type="OrthoDB" id="440755at2759"/>
<keyword evidence="8" id="KW-1185">Reference proteome</keyword>
<feature type="transmembrane region" description="Helical" evidence="6">
    <location>
        <begin position="12"/>
        <end position="31"/>
    </location>
</feature>
<evidence type="ECO:0008006" key="9">
    <source>
        <dbReference type="Google" id="ProtNLM"/>
    </source>
</evidence>
<feature type="transmembrane region" description="Helical" evidence="6">
    <location>
        <begin position="43"/>
        <end position="64"/>
    </location>
</feature>
<feature type="transmembrane region" description="Helical" evidence="6">
    <location>
        <begin position="70"/>
        <end position="91"/>
    </location>
</feature>
<dbReference type="Pfam" id="PF07690">
    <property type="entry name" value="MFS_1"/>
    <property type="match status" value="1"/>
</dbReference>
<evidence type="ECO:0000256" key="5">
    <source>
        <dbReference type="ARBA" id="ARBA00023136"/>
    </source>
</evidence>